<name>A0A8J2NN13_9HEXA</name>
<accession>A0A8J2NN13</accession>
<sequence>MSQFELSGS</sequence>
<feature type="non-terminal residue" evidence="1">
    <location>
        <position position="1"/>
    </location>
</feature>
<evidence type="ECO:0000313" key="2">
    <source>
        <dbReference type="Proteomes" id="UP000708208"/>
    </source>
</evidence>
<dbReference type="Proteomes" id="UP000708208">
    <property type="component" value="Unassembled WGS sequence"/>
</dbReference>
<evidence type="ECO:0000313" key="1">
    <source>
        <dbReference type="EMBL" id="CAG7713185.1"/>
    </source>
</evidence>
<reference evidence="1" key="1">
    <citation type="submission" date="2021-06" db="EMBL/GenBank/DDBJ databases">
        <authorList>
            <person name="Hodson N. C."/>
            <person name="Mongue J. A."/>
            <person name="Jaron S. K."/>
        </authorList>
    </citation>
    <scope>NUCLEOTIDE SEQUENCE</scope>
</reference>
<comment type="caution">
    <text evidence="1">The sequence shown here is derived from an EMBL/GenBank/DDBJ whole genome shotgun (WGS) entry which is preliminary data.</text>
</comment>
<organism evidence="1 2">
    <name type="scientific">Allacma fusca</name>
    <dbReference type="NCBI Taxonomy" id="39272"/>
    <lineage>
        <taxon>Eukaryota</taxon>
        <taxon>Metazoa</taxon>
        <taxon>Ecdysozoa</taxon>
        <taxon>Arthropoda</taxon>
        <taxon>Hexapoda</taxon>
        <taxon>Collembola</taxon>
        <taxon>Symphypleona</taxon>
        <taxon>Sminthuridae</taxon>
        <taxon>Allacma</taxon>
    </lineage>
</organism>
<gene>
    <name evidence="1" type="ORF">AFUS01_LOCUS5216</name>
</gene>
<proteinExistence type="predicted"/>
<protein>
    <submittedName>
        <fullName evidence="1">Uncharacterized protein</fullName>
    </submittedName>
</protein>
<keyword evidence="2" id="KW-1185">Reference proteome</keyword>
<dbReference type="EMBL" id="CAJVCH010032981">
    <property type="protein sequence ID" value="CAG7713185.1"/>
    <property type="molecule type" value="Genomic_DNA"/>
</dbReference>